<evidence type="ECO:0000313" key="4">
    <source>
        <dbReference type="Proteomes" id="UP001566132"/>
    </source>
</evidence>
<dbReference type="EMBL" id="JBDJPC010000001">
    <property type="protein sequence ID" value="KAL1518387.1"/>
    <property type="molecule type" value="Genomic_DNA"/>
</dbReference>
<feature type="region of interest" description="Disordered" evidence="2">
    <location>
        <begin position="396"/>
        <end position="419"/>
    </location>
</feature>
<evidence type="ECO:0000313" key="3">
    <source>
        <dbReference type="EMBL" id="KAL1518387.1"/>
    </source>
</evidence>
<keyword evidence="1" id="KW-0175">Coiled coil</keyword>
<feature type="compositionally biased region" description="Basic and acidic residues" evidence="2">
    <location>
        <begin position="9"/>
        <end position="18"/>
    </location>
</feature>
<accession>A0ABD1FH41</accession>
<dbReference type="Proteomes" id="UP001566132">
    <property type="component" value="Unassembled WGS sequence"/>
</dbReference>
<sequence length="419" mass="48198">MKQCQSHNRTQEPAKRGENSAGSGKISKPPTTDAQLRYKLKEKPCSETKSHTNHHYLRGNVNKQQNLSLENVLEPTLQDVKTKATKQRSRSTVSERQPWGQLLTKHTGVESESVFGKFDPLRTLHFLARELQTHMQARLPDETSLQEIIKAMHSALKRVPPEVASTVQLQQQSIELIPKLSEESLKGNCCQKKYEDRRTFNEFQRLIEGSTMKLEASCKQLEVMCGQLKDEKYSLERLLQSEKENCNLLQKRVEELIDSHKKLSMDLCRKDEELDQLKSNMRQLEGKLQERNDCNDVIAELKKSKLNLERENKKLEHQLRLCAIEKEKYLAILAVRDRQIYEIRNEMTQLQQSVNEQLVELHNYATASVPSNNDDNRNMSGISSIWLSELGLEKGTAEETASDSEEDLKINNEGNLKGM</sequence>
<protein>
    <submittedName>
        <fullName evidence="3">Uncharacterized protein</fullName>
    </submittedName>
</protein>
<feature type="compositionally biased region" description="Basic and acidic residues" evidence="2">
    <location>
        <begin position="41"/>
        <end position="50"/>
    </location>
</feature>
<reference evidence="3 4" key="1">
    <citation type="submission" date="2024-05" db="EMBL/GenBank/DDBJ databases">
        <title>Genetic variation in Jamaican populations of the coffee berry borer (Hypothenemus hampei).</title>
        <authorList>
            <person name="Errbii M."/>
            <person name="Myrie A."/>
        </authorList>
    </citation>
    <scope>NUCLEOTIDE SEQUENCE [LARGE SCALE GENOMIC DNA]</scope>
    <source>
        <strain evidence="3">JA-Hopewell-2020-01-JO</strain>
        <tissue evidence="3">Whole body</tissue>
    </source>
</reference>
<name>A0ABD1FH41_HYPHA</name>
<proteinExistence type="predicted"/>
<comment type="caution">
    <text evidence="3">The sequence shown here is derived from an EMBL/GenBank/DDBJ whole genome shotgun (WGS) entry which is preliminary data.</text>
</comment>
<feature type="region of interest" description="Disordered" evidence="2">
    <location>
        <begin position="1"/>
        <end position="36"/>
    </location>
</feature>
<evidence type="ECO:0000256" key="2">
    <source>
        <dbReference type="SAM" id="MobiDB-lite"/>
    </source>
</evidence>
<feature type="coiled-coil region" evidence="1">
    <location>
        <begin position="239"/>
        <end position="325"/>
    </location>
</feature>
<feature type="region of interest" description="Disordered" evidence="2">
    <location>
        <begin position="79"/>
        <end position="98"/>
    </location>
</feature>
<keyword evidence="4" id="KW-1185">Reference proteome</keyword>
<organism evidence="3 4">
    <name type="scientific">Hypothenemus hampei</name>
    <name type="common">Coffee berry borer</name>
    <dbReference type="NCBI Taxonomy" id="57062"/>
    <lineage>
        <taxon>Eukaryota</taxon>
        <taxon>Metazoa</taxon>
        <taxon>Ecdysozoa</taxon>
        <taxon>Arthropoda</taxon>
        <taxon>Hexapoda</taxon>
        <taxon>Insecta</taxon>
        <taxon>Pterygota</taxon>
        <taxon>Neoptera</taxon>
        <taxon>Endopterygota</taxon>
        <taxon>Coleoptera</taxon>
        <taxon>Polyphaga</taxon>
        <taxon>Cucujiformia</taxon>
        <taxon>Curculionidae</taxon>
        <taxon>Scolytinae</taxon>
        <taxon>Hypothenemus</taxon>
    </lineage>
</organism>
<gene>
    <name evidence="3" type="ORF">ABEB36_002018</name>
</gene>
<evidence type="ECO:0000256" key="1">
    <source>
        <dbReference type="SAM" id="Coils"/>
    </source>
</evidence>
<dbReference type="AlphaFoldDB" id="A0ABD1FH41"/>
<feature type="region of interest" description="Disordered" evidence="2">
    <location>
        <begin position="41"/>
        <end position="60"/>
    </location>
</feature>